<evidence type="ECO:0000313" key="5">
    <source>
        <dbReference type="EMBL" id="MFC5648051.1"/>
    </source>
</evidence>
<evidence type="ECO:0000313" key="6">
    <source>
        <dbReference type="Proteomes" id="UP001596047"/>
    </source>
</evidence>
<keyword evidence="3" id="KW-0233">DNA recombination</keyword>
<keyword evidence="2" id="KW-0238">DNA-binding</keyword>
<dbReference type="Pfam" id="PF00589">
    <property type="entry name" value="Phage_integrase"/>
    <property type="match status" value="1"/>
</dbReference>
<dbReference type="PANTHER" id="PTHR30349">
    <property type="entry name" value="PHAGE INTEGRASE-RELATED"/>
    <property type="match status" value="1"/>
</dbReference>
<dbReference type="InterPro" id="IPR011010">
    <property type="entry name" value="DNA_brk_join_enz"/>
</dbReference>
<dbReference type="InterPro" id="IPR002104">
    <property type="entry name" value="Integrase_catalytic"/>
</dbReference>
<dbReference type="SUPFAM" id="SSF56349">
    <property type="entry name" value="DNA breaking-rejoining enzymes"/>
    <property type="match status" value="1"/>
</dbReference>
<gene>
    <name evidence="5" type="ORF">ACFPYJ_02775</name>
</gene>
<keyword evidence="6" id="KW-1185">Reference proteome</keyword>
<dbReference type="Gene3D" id="1.10.150.130">
    <property type="match status" value="1"/>
</dbReference>
<dbReference type="InterPro" id="IPR013762">
    <property type="entry name" value="Integrase-like_cat_sf"/>
</dbReference>
<sequence length="363" mass="42629">MRQNTTRKNFSVYDPEEDRLTLWKERYMGMEISGDRKREVEKKIDLQLSRFIDFFRDRYGYEKVTAVVKRDVTAWFEQLYSPPEKGGEGYAPATVNNHQAALSRFMKWLRVRAPQLLSEDPTKGIREIMLPDPKPRTLTSEQILTLKNICDRLERFHLKKDRRRMKGKMELKTHARPRRDRAIVYVLLSTGLRREELVNLNLDQVEPSDPMQLRASRSAKIVRIRGKGKTEGTEYLSADARAALADYLEFERHLDHAEETISLFLSAIGTPARIIDGRLYPRSINRILEQIGKWHDAEQKDLERQISPLRPHDLRHTFANELAKHPDVTEQDLERLLRHRNKRYLTIYTRPPEATSAGFVEKL</sequence>
<dbReference type="InterPro" id="IPR050090">
    <property type="entry name" value="Tyrosine_recombinase_XerCD"/>
</dbReference>
<reference evidence="6" key="1">
    <citation type="journal article" date="2019" name="Int. J. Syst. Evol. Microbiol.">
        <title>The Global Catalogue of Microorganisms (GCM) 10K type strain sequencing project: providing services to taxonomists for standard genome sequencing and annotation.</title>
        <authorList>
            <consortium name="The Broad Institute Genomics Platform"/>
            <consortium name="The Broad Institute Genome Sequencing Center for Infectious Disease"/>
            <person name="Wu L."/>
            <person name="Ma J."/>
        </authorList>
    </citation>
    <scope>NUCLEOTIDE SEQUENCE [LARGE SCALE GENOMIC DNA]</scope>
    <source>
        <strain evidence="6">CGMCC 1.3240</strain>
    </source>
</reference>
<evidence type="ECO:0000256" key="2">
    <source>
        <dbReference type="ARBA" id="ARBA00023125"/>
    </source>
</evidence>
<comment type="similarity">
    <text evidence="1">Belongs to the 'phage' integrase family.</text>
</comment>
<dbReference type="PANTHER" id="PTHR30349:SF41">
    <property type="entry name" value="INTEGRASE_RECOMBINASE PROTEIN MJ0367-RELATED"/>
    <property type="match status" value="1"/>
</dbReference>
<protein>
    <submittedName>
        <fullName evidence="5">Tyrosine-type recombinase/integrase</fullName>
    </submittedName>
</protein>
<accession>A0ABW0VQK1</accession>
<dbReference type="Proteomes" id="UP001596047">
    <property type="component" value="Unassembled WGS sequence"/>
</dbReference>
<comment type="caution">
    <text evidence="5">The sequence shown here is derived from an EMBL/GenBank/DDBJ whole genome shotgun (WGS) entry which is preliminary data.</text>
</comment>
<evidence type="ECO:0000259" key="4">
    <source>
        <dbReference type="PROSITE" id="PS51898"/>
    </source>
</evidence>
<dbReference type="PROSITE" id="PS51898">
    <property type="entry name" value="TYR_RECOMBINASE"/>
    <property type="match status" value="1"/>
</dbReference>
<feature type="domain" description="Tyr recombinase" evidence="4">
    <location>
        <begin position="133"/>
        <end position="363"/>
    </location>
</feature>
<dbReference type="RefSeq" id="WP_379186515.1">
    <property type="nucleotide sequence ID" value="NZ_JBHSOW010000014.1"/>
</dbReference>
<evidence type="ECO:0000256" key="3">
    <source>
        <dbReference type="ARBA" id="ARBA00023172"/>
    </source>
</evidence>
<organism evidence="5 6">
    <name type="scientific">Paenibacillus solisilvae</name>
    <dbReference type="NCBI Taxonomy" id="2486751"/>
    <lineage>
        <taxon>Bacteria</taxon>
        <taxon>Bacillati</taxon>
        <taxon>Bacillota</taxon>
        <taxon>Bacilli</taxon>
        <taxon>Bacillales</taxon>
        <taxon>Paenibacillaceae</taxon>
        <taxon>Paenibacillus</taxon>
    </lineage>
</organism>
<name>A0ABW0VQK1_9BACL</name>
<dbReference type="EMBL" id="JBHSOW010000014">
    <property type="protein sequence ID" value="MFC5648051.1"/>
    <property type="molecule type" value="Genomic_DNA"/>
</dbReference>
<proteinExistence type="inferred from homology"/>
<evidence type="ECO:0000256" key="1">
    <source>
        <dbReference type="ARBA" id="ARBA00008857"/>
    </source>
</evidence>
<dbReference type="Gene3D" id="1.10.443.10">
    <property type="entry name" value="Intergrase catalytic core"/>
    <property type="match status" value="1"/>
</dbReference>
<dbReference type="InterPro" id="IPR010998">
    <property type="entry name" value="Integrase_recombinase_N"/>
</dbReference>